<dbReference type="AlphaFoldDB" id="A0A9W9BV88"/>
<protein>
    <submittedName>
        <fullName evidence="1">Uncharacterized protein</fullName>
    </submittedName>
</protein>
<keyword evidence="2" id="KW-1185">Reference proteome</keyword>
<proteinExistence type="predicted"/>
<evidence type="ECO:0000313" key="2">
    <source>
        <dbReference type="Proteomes" id="UP001140562"/>
    </source>
</evidence>
<dbReference type="OrthoDB" id="3786410at2759"/>
<comment type="caution">
    <text evidence="1">The sequence shown here is derived from an EMBL/GenBank/DDBJ whole genome shotgun (WGS) entry which is preliminary data.</text>
</comment>
<gene>
    <name evidence="1" type="ORF">N0V87_009860</name>
</gene>
<organism evidence="1 2">
    <name type="scientific">Didymella glomerata</name>
    <dbReference type="NCBI Taxonomy" id="749621"/>
    <lineage>
        <taxon>Eukaryota</taxon>
        <taxon>Fungi</taxon>
        <taxon>Dikarya</taxon>
        <taxon>Ascomycota</taxon>
        <taxon>Pezizomycotina</taxon>
        <taxon>Dothideomycetes</taxon>
        <taxon>Pleosporomycetidae</taxon>
        <taxon>Pleosporales</taxon>
        <taxon>Pleosporineae</taxon>
        <taxon>Didymellaceae</taxon>
        <taxon>Didymella</taxon>
    </lineage>
</organism>
<sequence>MPPHGPEVFNLYLQHLCARRLPSKPDTADLSLNDHVQEIGLLCKFFALAKTMRDSTAAQDAIDAMYAKAHERPPEGHPLLPSSLGVDMIYKATDALCGARKLMVDLHVWKAASAWVKQHIDDGMQYPIEFVNDLAIALLAQKQDLSKTVMLEKEASEYYDSV</sequence>
<dbReference type="Proteomes" id="UP001140562">
    <property type="component" value="Unassembled WGS sequence"/>
</dbReference>
<evidence type="ECO:0000313" key="1">
    <source>
        <dbReference type="EMBL" id="KAJ4330599.1"/>
    </source>
</evidence>
<dbReference type="EMBL" id="JAPEUV010000186">
    <property type="protein sequence ID" value="KAJ4330599.1"/>
    <property type="molecule type" value="Genomic_DNA"/>
</dbReference>
<reference evidence="1" key="1">
    <citation type="submission" date="2022-10" db="EMBL/GenBank/DDBJ databases">
        <title>Tapping the CABI collections for fungal endophytes: first genome assemblies for Collariella, Neodidymelliopsis, Ascochyta clinopodiicola, Didymella pomorum, Didymosphaeria variabile, Neocosmospora piperis and Neocucurbitaria cava.</title>
        <authorList>
            <person name="Hill R."/>
        </authorList>
    </citation>
    <scope>NUCLEOTIDE SEQUENCE</scope>
    <source>
        <strain evidence="1">IMI 360193</strain>
    </source>
</reference>
<accession>A0A9W9BV88</accession>
<name>A0A9W9BV88_9PLEO</name>